<evidence type="ECO:0000313" key="3">
    <source>
        <dbReference type="Proteomes" id="UP000823388"/>
    </source>
</evidence>
<name>A0A8T0WZ89_PANVG</name>
<reference evidence="2" key="1">
    <citation type="submission" date="2020-05" db="EMBL/GenBank/DDBJ databases">
        <title>WGS assembly of Panicum virgatum.</title>
        <authorList>
            <person name="Lovell J.T."/>
            <person name="Jenkins J."/>
            <person name="Shu S."/>
            <person name="Juenger T.E."/>
            <person name="Schmutz J."/>
        </authorList>
    </citation>
    <scope>NUCLEOTIDE SEQUENCE</scope>
    <source>
        <strain evidence="2">AP13</strain>
    </source>
</reference>
<protein>
    <submittedName>
        <fullName evidence="2">Uncharacterized protein</fullName>
    </submittedName>
</protein>
<sequence>MSPSQRDLEIHRFFLLSQKIPSSLSLSSSSPRKCSQNPTTGADKSHKPNHLQLVKSSSASTSPGIPAPAGETSGDPRLGSKNLTARTRKQRKAPPPLLDPRPLRCGGRTVSGLASTSSPSFSSPHRETRGERPAVAEQGEEDVSPLLTSSLSAAAVVPRPLSGTYRQRATEQDAAVRPDLSPPRWRFLGGRLL</sequence>
<comment type="caution">
    <text evidence="2">The sequence shown here is derived from an EMBL/GenBank/DDBJ whole genome shotgun (WGS) entry which is preliminary data.</text>
</comment>
<feature type="compositionally biased region" description="Polar residues" evidence="1">
    <location>
        <begin position="31"/>
        <end position="42"/>
    </location>
</feature>
<gene>
    <name evidence="2" type="ORF">PVAP13_1NG022636</name>
</gene>
<feature type="compositionally biased region" description="Polar residues" evidence="1">
    <location>
        <begin position="54"/>
        <end position="63"/>
    </location>
</feature>
<feature type="region of interest" description="Disordered" evidence="1">
    <location>
        <begin position="21"/>
        <end position="148"/>
    </location>
</feature>
<keyword evidence="3" id="KW-1185">Reference proteome</keyword>
<dbReference type="EMBL" id="CM029038">
    <property type="protein sequence ID" value="KAG2648549.1"/>
    <property type="molecule type" value="Genomic_DNA"/>
</dbReference>
<evidence type="ECO:0000313" key="2">
    <source>
        <dbReference type="EMBL" id="KAG2648549.1"/>
    </source>
</evidence>
<dbReference type="Proteomes" id="UP000823388">
    <property type="component" value="Chromosome 1N"/>
</dbReference>
<dbReference type="AlphaFoldDB" id="A0A8T0WZ89"/>
<evidence type="ECO:0000256" key="1">
    <source>
        <dbReference type="SAM" id="MobiDB-lite"/>
    </source>
</evidence>
<organism evidence="2 3">
    <name type="scientific">Panicum virgatum</name>
    <name type="common">Blackwell switchgrass</name>
    <dbReference type="NCBI Taxonomy" id="38727"/>
    <lineage>
        <taxon>Eukaryota</taxon>
        <taxon>Viridiplantae</taxon>
        <taxon>Streptophyta</taxon>
        <taxon>Embryophyta</taxon>
        <taxon>Tracheophyta</taxon>
        <taxon>Spermatophyta</taxon>
        <taxon>Magnoliopsida</taxon>
        <taxon>Liliopsida</taxon>
        <taxon>Poales</taxon>
        <taxon>Poaceae</taxon>
        <taxon>PACMAD clade</taxon>
        <taxon>Panicoideae</taxon>
        <taxon>Panicodae</taxon>
        <taxon>Paniceae</taxon>
        <taxon>Panicinae</taxon>
        <taxon>Panicum</taxon>
        <taxon>Panicum sect. Hiantes</taxon>
    </lineage>
</organism>
<feature type="compositionally biased region" description="Low complexity" evidence="1">
    <location>
        <begin position="111"/>
        <end position="123"/>
    </location>
</feature>
<feature type="compositionally biased region" description="Basic and acidic residues" evidence="1">
    <location>
        <begin position="124"/>
        <end position="134"/>
    </location>
</feature>
<accession>A0A8T0WZ89</accession>
<proteinExistence type="predicted"/>
<feature type="region of interest" description="Disordered" evidence="1">
    <location>
        <begin position="163"/>
        <end position="182"/>
    </location>
</feature>